<name>A0ABU0TNV7_9FLAO</name>
<dbReference type="RefSeq" id="WP_307453187.1">
    <property type="nucleotide sequence ID" value="NZ_JAUTAL010000001.1"/>
</dbReference>
<dbReference type="CDD" id="cd00093">
    <property type="entry name" value="HTH_XRE"/>
    <property type="match status" value="1"/>
</dbReference>
<gene>
    <name evidence="3" type="ORF">QE404_003869</name>
</gene>
<sequence length="125" mass="14979">MIKTKLINVRKAKEFAQGAMARELHMTQSQYQRREKGEIMISDPEWEKMAKILHMNIEDIKEDEPGKVVNNLENNKVNYFGSNNYFYNIPEFILENQQDYINLLKKEIEELKEENRTLKEKLKDI</sequence>
<evidence type="ECO:0000313" key="4">
    <source>
        <dbReference type="Proteomes" id="UP001225072"/>
    </source>
</evidence>
<dbReference type="Gene3D" id="1.10.260.40">
    <property type="entry name" value="lambda repressor-like DNA-binding domains"/>
    <property type="match status" value="1"/>
</dbReference>
<dbReference type="EMBL" id="JAUTAL010000001">
    <property type="protein sequence ID" value="MDQ1098722.1"/>
    <property type="molecule type" value="Genomic_DNA"/>
</dbReference>
<dbReference type="Pfam" id="PF01381">
    <property type="entry name" value="HTH_3"/>
    <property type="match status" value="1"/>
</dbReference>
<evidence type="ECO:0000313" key="3">
    <source>
        <dbReference type="EMBL" id="MDQ1098722.1"/>
    </source>
</evidence>
<accession>A0ABU0TNV7</accession>
<dbReference type="SMART" id="SM00530">
    <property type="entry name" value="HTH_XRE"/>
    <property type="match status" value="1"/>
</dbReference>
<comment type="caution">
    <text evidence="3">The sequence shown here is derived from an EMBL/GenBank/DDBJ whole genome shotgun (WGS) entry which is preliminary data.</text>
</comment>
<dbReference type="PROSITE" id="PS50943">
    <property type="entry name" value="HTH_CROC1"/>
    <property type="match status" value="1"/>
</dbReference>
<protein>
    <submittedName>
        <fullName evidence="3">Transcriptional regulator with XRE-family HTH domain</fullName>
    </submittedName>
</protein>
<evidence type="ECO:0000259" key="2">
    <source>
        <dbReference type="PROSITE" id="PS50943"/>
    </source>
</evidence>
<evidence type="ECO:0000256" key="1">
    <source>
        <dbReference type="SAM" id="Coils"/>
    </source>
</evidence>
<keyword evidence="1" id="KW-0175">Coiled coil</keyword>
<dbReference type="SUPFAM" id="SSF47413">
    <property type="entry name" value="lambda repressor-like DNA-binding domains"/>
    <property type="match status" value="1"/>
</dbReference>
<keyword evidence="4" id="KW-1185">Reference proteome</keyword>
<dbReference type="InterPro" id="IPR001387">
    <property type="entry name" value="Cro/C1-type_HTH"/>
</dbReference>
<reference evidence="3 4" key="1">
    <citation type="submission" date="2023-07" db="EMBL/GenBank/DDBJ databases">
        <title>Functional and genomic diversity of the sorghum phyllosphere microbiome.</title>
        <authorList>
            <person name="Shade A."/>
        </authorList>
    </citation>
    <scope>NUCLEOTIDE SEQUENCE [LARGE SCALE GENOMIC DNA]</scope>
    <source>
        <strain evidence="3 4">SORGH_AS_1064</strain>
    </source>
</reference>
<organism evidence="3 4">
    <name type="scientific">Chryseobacterium camelliae</name>
    <dbReference type="NCBI Taxonomy" id="1265445"/>
    <lineage>
        <taxon>Bacteria</taxon>
        <taxon>Pseudomonadati</taxon>
        <taxon>Bacteroidota</taxon>
        <taxon>Flavobacteriia</taxon>
        <taxon>Flavobacteriales</taxon>
        <taxon>Weeksellaceae</taxon>
        <taxon>Chryseobacterium group</taxon>
        <taxon>Chryseobacterium</taxon>
    </lineage>
</organism>
<dbReference type="InterPro" id="IPR010982">
    <property type="entry name" value="Lambda_DNA-bd_dom_sf"/>
</dbReference>
<dbReference type="Proteomes" id="UP001225072">
    <property type="component" value="Unassembled WGS sequence"/>
</dbReference>
<proteinExistence type="predicted"/>
<feature type="coiled-coil region" evidence="1">
    <location>
        <begin position="94"/>
        <end position="124"/>
    </location>
</feature>
<feature type="domain" description="HTH cro/C1-type" evidence="2">
    <location>
        <begin position="6"/>
        <end position="60"/>
    </location>
</feature>